<feature type="domain" description="YdbS-like PH" evidence="2">
    <location>
        <begin position="23"/>
        <end position="97"/>
    </location>
</feature>
<sequence>LVPLGAVVALAGVLLALYRYVSWQRVRYIVTSSEAYKKRGLVSREVEQLRLSRVENVSHSQSWLQRLLGYGDVVVSTEGQSSRFVLDDVTDPTEVHRRVSAQLDRMGSTGGAAPRSRESTHRRPD</sequence>
<proteinExistence type="predicted"/>
<reference evidence="3 4" key="1">
    <citation type="journal article" date="2019" name="Int. J. Syst. Evol. Microbiol.">
        <title>The Global Catalogue of Microorganisms (GCM) 10K type strain sequencing project: providing services to taxonomists for standard genome sequencing and annotation.</title>
        <authorList>
            <consortium name="The Broad Institute Genomics Platform"/>
            <consortium name="The Broad Institute Genome Sequencing Center for Infectious Disease"/>
            <person name="Wu L."/>
            <person name="Ma J."/>
        </authorList>
    </citation>
    <scope>NUCLEOTIDE SEQUENCE [LARGE SCALE GENOMIC DNA]</scope>
    <source>
        <strain evidence="3 4">NBRC 111368</strain>
    </source>
</reference>
<evidence type="ECO:0000256" key="1">
    <source>
        <dbReference type="SAM" id="MobiDB-lite"/>
    </source>
</evidence>
<name>A0ABD5S191_9EURY</name>
<evidence type="ECO:0000259" key="2">
    <source>
        <dbReference type="Pfam" id="PF03703"/>
    </source>
</evidence>
<feature type="compositionally biased region" description="Basic and acidic residues" evidence="1">
    <location>
        <begin position="115"/>
        <end position="125"/>
    </location>
</feature>
<accession>A0ABD5S191</accession>
<dbReference type="Pfam" id="PF03703">
    <property type="entry name" value="bPH_2"/>
    <property type="match status" value="1"/>
</dbReference>
<dbReference type="AlphaFoldDB" id="A0ABD5S191"/>
<feature type="non-terminal residue" evidence="3">
    <location>
        <position position="1"/>
    </location>
</feature>
<dbReference type="PANTHER" id="PTHR37938:SF1">
    <property type="entry name" value="BLL0215 PROTEIN"/>
    <property type="match status" value="1"/>
</dbReference>
<organism evidence="3 4">
    <name type="scientific">Halobium palmae</name>
    <dbReference type="NCBI Taxonomy" id="1776492"/>
    <lineage>
        <taxon>Archaea</taxon>
        <taxon>Methanobacteriati</taxon>
        <taxon>Methanobacteriota</taxon>
        <taxon>Stenosarchaea group</taxon>
        <taxon>Halobacteria</taxon>
        <taxon>Halobacteriales</taxon>
        <taxon>Haloferacaceae</taxon>
        <taxon>Halobium</taxon>
    </lineage>
</organism>
<dbReference type="EMBL" id="JBHSWU010000491">
    <property type="protein sequence ID" value="MFC6725361.1"/>
    <property type="molecule type" value="Genomic_DNA"/>
</dbReference>
<comment type="caution">
    <text evidence="3">The sequence shown here is derived from an EMBL/GenBank/DDBJ whole genome shotgun (WGS) entry which is preliminary data.</text>
</comment>
<dbReference type="InterPro" id="IPR005182">
    <property type="entry name" value="YdbS-like_PH"/>
</dbReference>
<dbReference type="Proteomes" id="UP001596328">
    <property type="component" value="Unassembled WGS sequence"/>
</dbReference>
<keyword evidence="4" id="KW-1185">Reference proteome</keyword>
<evidence type="ECO:0000313" key="3">
    <source>
        <dbReference type="EMBL" id="MFC6725361.1"/>
    </source>
</evidence>
<feature type="region of interest" description="Disordered" evidence="1">
    <location>
        <begin position="99"/>
        <end position="125"/>
    </location>
</feature>
<gene>
    <name evidence="3" type="ORF">ACFQE1_13485</name>
</gene>
<dbReference type="PANTHER" id="PTHR37938">
    <property type="entry name" value="BLL0215 PROTEIN"/>
    <property type="match status" value="1"/>
</dbReference>
<evidence type="ECO:0000313" key="4">
    <source>
        <dbReference type="Proteomes" id="UP001596328"/>
    </source>
</evidence>
<protein>
    <submittedName>
        <fullName evidence="3">PH domain-containing protein</fullName>
    </submittedName>
</protein>